<keyword evidence="2" id="KW-0503">Monooxygenase</keyword>
<gene>
    <name evidence="4" type="ORF">UFOPK2810_01305</name>
</gene>
<accession>A0A6J6ULR6</accession>
<evidence type="ECO:0000256" key="2">
    <source>
        <dbReference type="ARBA" id="ARBA00023033"/>
    </source>
</evidence>
<reference evidence="4" key="1">
    <citation type="submission" date="2020-05" db="EMBL/GenBank/DDBJ databases">
        <authorList>
            <person name="Chiriac C."/>
            <person name="Salcher M."/>
            <person name="Ghai R."/>
            <person name="Kavagutti S V."/>
        </authorList>
    </citation>
    <scope>NUCLEOTIDE SEQUENCE</scope>
</reference>
<dbReference type="PANTHER" id="PTHR30137">
    <property type="entry name" value="LUCIFERASE-LIKE MONOOXYGENASE"/>
    <property type="match status" value="1"/>
</dbReference>
<sequence length="396" mass="44410">MKVIGFHLMPWPYLTPQDLASNDSSWITMSNALYDPKKGHELYETYFDQLVYYDEAGLDGVAVNEHHQTPYGLMPSANVTAAMLVPRTRGTIAVLGNAIPLHENPLRIAEEIAYLDVVSGGRIISGFVRGIGAEYHSMSMDPSVSRDRFYEAHDLIIKAWTEPGPWEWYGRHYKFRYVNPWPRPYQQPHPPIWSPSQGSSETVEWAARNKYTYLQTFSDTKSSERIFGDVREAHERLHGVVMPELIGWSVPVYVGDTDAEALAEAKPHMEYLFNDVLRMTKDQLFPAGYLTVESTSRVMSAKAKGLGTGRKTCEDLMEAGIVIVGSTNTVRDIMVDRQKRFGFGNFSGIFHFGTLPDDLFRSSVKRFVDGVMPAIKHLGAPTGASPSASHLQEKAS</sequence>
<dbReference type="GO" id="GO:0004497">
    <property type="term" value="F:monooxygenase activity"/>
    <property type="evidence" value="ECO:0007669"/>
    <property type="project" value="UniProtKB-KW"/>
</dbReference>
<dbReference type="InterPro" id="IPR050766">
    <property type="entry name" value="Bact_Lucif_Oxidored"/>
</dbReference>
<dbReference type="GO" id="GO:0005829">
    <property type="term" value="C:cytosol"/>
    <property type="evidence" value="ECO:0007669"/>
    <property type="project" value="TreeGrafter"/>
</dbReference>
<dbReference type="GO" id="GO:0016705">
    <property type="term" value="F:oxidoreductase activity, acting on paired donors, with incorporation or reduction of molecular oxygen"/>
    <property type="evidence" value="ECO:0007669"/>
    <property type="project" value="InterPro"/>
</dbReference>
<dbReference type="AlphaFoldDB" id="A0A6J6ULR6"/>
<protein>
    <submittedName>
        <fullName evidence="4">Unannotated protein</fullName>
    </submittedName>
</protein>
<dbReference type="SUPFAM" id="SSF51679">
    <property type="entry name" value="Bacterial luciferase-like"/>
    <property type="match status" value="1"/>
</dbReference>
<proteinExistence type="predicted"/>
<dbReference type="EMBL" id="CAEZYZ010000239">
    <property type="protein sequence ID" value="CAB4760185.1"/>
    <property type="molecule type" value="Genomic_DNA"/>
</dbReference>
<keyword evidence="1" id="KW-0560">Oxidoreductase</keyword>
<name>A0A6J6ULR6_9ZZZZ</name>
<evidence type="ECO:0000259" key="3">
    <source>
        <dbReference type="Pfam" id="PF00296"/>
    </source>
</evidence>
<dbReference type="InterPro" id="IPR011251">
    <property type="entry name" value="Luciferase-like_dom"/>
</dbReference>
<feature type="domain" description="Luciferase-like" evidence="3">
    <location>
        <begin position="47"/>
        <end position="339"/>
    </location>
</feature>
<dbReference type="PANTHER" id="PTHR30137:SF8">
    <property type="entry name" value="BLR5498 PROTEIN"/>
    <property type="match status" value="1"/>
</dbReference>
<organism evidence="4">
    <name type="scientific">freshwater metagenome</name>
    <dbReference type="NCBI Taxonomy" id="449393"/>
    <lineage>
        <taxon>unclassified sequences</taxon>
        <taxon>metagenomes</taxon>
        <taxon>ecological metagenomes</taxon>
    </lineage>
</organism>
<dbReference type="Gene3D" id="3.20.20.30">
    <property type="entry name" value="Luciferase-like domain"/>
    <property type="match status" value="1"/>
</dbReference>
<dbReference type="InterPro" id="IPR036661">
    <property type="entry name" value="Luciferase-like_sf"/>
</dbReference>
<dbReference type="Pfam" id="PF00296">
    <property type="entry name" value="Bac_luciferase"/>
    <property type="match status" value="1"/>
</dbReference>
<evidence type="ECO:0000256" key="1">
    <source>
        <dbReference type="ARBA" id="ARBA00023002"/>
    </source>
</evidence>
<evidence type="ECO:0000313" key="4">
    <source>
        <dbReference type="EMBL" id="CAB4760185.1"/>
    </source>
</evidence>